<keyword evidence="4" id="KW-1185">Reference proteome</keyword>
<dbReference type="Gene3D" id="2.160.20.10">
    <property type="entry name" value="Single-stranded right-handed beta-helix, Pectin lyase-like"/>
    <property type="match status" value="1"/>
</dbReference>
<protein>
    <submittedName>
        <fullName evidence="3">Glycohydrolase toxin TNT-related protein</fullName>
    </submittedName>
</protein>
<reference evidence="3 4" key="1">
    <citation type="submission" date="2023-10" db="EMBL/GenBank/DDBJ databases">
        <title>Eight complete genome sequences of bacteria isolated from laboratory stock of Giant Kelp gametophytes.</title>
        <authorList>
            <person name="Tolentino B."/>
            <person name="Nuzhdin S."/>
        </authorList>
    </citation>
    <scope>NUCLEOTIDE SEQUENCE [LARGE SCALE GENOMIC DNA]</scope>
    <source>
        <strain evidence="3 4">LC.270.F.C4</strain>
        <plasmid evidence="3 4">unnamed3</plasmid>
    </source>
</reference>
<gene>
    <name evidence="3" type="ORF">R1T40_21095</name>
</gene>
<dbReference type="InterPro" id="IPR049271">
    <property type="entry name" value="DUF6862"/>
</dbReference>
<dbReference type="Pfam" id="PF21726">
    <property type="entry name" value="DUF6862"/>
    <property type="match status" value="1"/>
</dbReference>
<proteinExistence type="predicted"/>
<evidence type="ECO:0000256" key="1">
    <source>
        <dbReference type="SAM" id="Coils"/>
    </source>
</evidence>
<evidence type="ECO:0000259" key="2">
    <source>
        <dbReference type="SMART" id="SM00912"/>
    </source>
</evidence>
<dbReference type="InterPro" id="IPR053024">
    <property type="entry name" value="Fungal_surface_NADase"/>
</dbReference>
<dbReference type="InterPro" id="IPR011050">
    <property type="entry name" value="Pectin_lyase_fold/virulence"/>
</dbReference>
<dbReference type="Proteomes" id="UP001302666">
    <property type="component" value="Plasmid unnamed3"/>
</dbReference>
<dbReference type="EMBL" id="CP136706">
    <property type="protein sequence ID" value="WOI35372.1"/>
    <property type="molecule type" value="Genomic_DNA"/>
</dbReference>
<dbReference type="Pfam" id="PF14021">
    <property type="entry name" value="TNT"/>
    <property type="match status" value="1"/>
</dbReference>
<feature type="domain" description="Filamentous haemagglutinin FhaB/tRNA nuclease CdiA-like TPS" evidence="2">
    <location>
        <begin position="95"/>
        <end position="215"/>
    </location>
</feature>
<dbReference type="InterPro" id="IPR012334">
    <property type="entry name" value="Pectin_lyas_fold"/>
</dbReference>
<dbReference type="SUPFAM" id="SSF51126">
    <property type="entry name" value="Pectin lyase-like"/>
    <property type="match status" value="1"/>
</dbReference>
<keyword evidence="3" id="KW-0614">Plasmid</keyword>
<organism evidence="3 4">
    <name type="scientific">Tritonibacter scottomollicae</name>
    <name type="common">Epibacterium scottomollicae</name>
    <dbReference type="NCBI Taxonomy" id="483013"/>
    <lineage>
        <taxon>Bacteria</taxon>
        <taxon>Pseudomonadati</taxon>
        <taxon>Pseudomonadota</taxon>
        <taxon>Alphaproteobacteria</taxon>
        <taxon>Rhodobacterales</taxon>
        <taxon>Paracoccaceae</taxon>
        <taxon>Tritonibacter</taxon>
    </lineage>
</organism>
<feature type="coiled-coil region" evidence="1">
    <location>
        <begin position="2747"/>
        <end position="2774"/>
    </location>
</feature>
<sequence>MADQDTTKVLSVTKIPARDERDFFFFWMMFMHTVSQFGLRKSFVRKLLGKTGHSFTFLMCLNLAFQPLMVELAYAQEIIIDPSGNVGFSPNVQQNSRAPVVDIATPNSGGVSHNQYERFDVTSRGVILNNSQSSVQTQVAGTISGNPNLADGTAVTIVNEVTSTRTSALNGSIEVGGDRAGVIIANPNGITCNGCNFINASNGTLTTGVPVINGSNVRLDVTQGTVTVGRRGLPAANSNVSNINLIGRTVVIDGKVTAIEGINVQGGAQSYDLTNQRRVSPLTGTGATPDFVVDGREYGAMEAGRIQIIGNELGLGVRTLGAIQSTANDVRIIGEGDTTVRSVAGQGQVRVQSNDGNLTLERDITSATSNVIAYARHDVNTTDRTGIYGFTGVQVTARKGTLSFGGDLQSGADVDLFGERQLTFSGYGSATGEFKLRGRSAITVEDATIVANSVDANDGVNTFRLSDAAIFSTEAFRIKTGEFQLGKDVLVDGLTEDATSNLIVEASGHFRNSADLRRHKAAMINYAGNLYNEVGGIIEEVDLKIASTSEIHNAGVLYGSDSIDLNVAQLFNNETGAILSKSITIKATGLLENNGTITSDGNLTLTSGRKVTNDGYIQAVRAYLTAPEVKNAGNGELRVRDYGQITASSSFANDGILASLASFKVSTGRFENKGVVSVDSSIEVVADTIINQKSLTAGERITLRSTGDIKNLGILASYDQAHLAAESRVENQGSILVDGMTHITGNWFDNKGDDAVLRTKTGRISSENIRNSGQIYLVDTFQHQKLNTFENNGILASQGVIQLEGQEANLGTGSVILAGLKAGDEQDLIAGQSISILFDALSFGGQIAAGGNISLTTGSDLRVEGRLQAGRNLSLNARNTTIEETAELVAGGDGNFRGSGAFINNGIISLTGTISIGGALVGVTNNNFIATAATNKVEIIHGSFVNNGVFQAVTGGVSIEAAGVINNGFIQSAGHLNITSQIYENKQNKWVATRKADVSGTGSYSLLGDAKFSARQITLGDGGFFTAEHLNVRADSFHAHGSMTLSGHGRNEWKISDDFRQYGSTYSSGNIQIESGTFSTSSGSFLGVAKSLSARYVTSATLNGALSAETLGFSATRISGADTGSIIVSGDASLRAQKSLNYFGEIAAGRDLTLSAPDFDLRGNVFGNQVFISATNRGYTRGSVFATETLNIDIDGALHNYGLLEARDKVTTRSGGVVNYADAKISSTEIELQTSGGVSNSGEISAASRVTIKSRGSFNNASEANLTAVSLGLTANGFRNQGSIDVYGFFGDVNGRAENYGTINSETYFGLEADEFSNRNNASILSQGHLYIKTTNGELANYAGAQISGEVVDLRVRSLSNSGLIQAQEVVNVANVARNIRNNTDGEIHAKTIALLANGSFRNNGVIGRKSGTDLLNISGRSAAENFGQIAASELRFISQGKIENHGSLEAQDFLGLQSSGSSVSNYGTLRGSAILAEAGSDFLNEGLVQSNQEIFVDVGGSIINRDGDTTTAEIKAPTINLVASQNIDNNATLLGENRLALISDDGRIYNNGNISGSEITLVARQGGVYSPASITAADSLAIEARTIDLKERIRVVNSVILNSTHYDITVEGRIETKELFVDAARDVKAAANVFRGSDRTQIIANDIQRTDTSEGNRKLGSISGAGGDIYVRLRSGSLGTWASNDGTGNSYESVNWDVVRSVSLIADQGNILLSGRIQADDDLFVQAKEGNTGIKDIRFDIGDVLHLEGRGYLKKNGWWNPASARKVQLVQNYGWLYTDNWLSDVNIDFDLTVQAKSVVVNSSHRFVGKNLFLRASDKITQRDQVISARQLTYSAGNDIFIKFDPFAWRENNPGIQAQSSYWDMANAGLRGATLLSQGAGMTLYAGRDITFKSGKIHSGGNLSIAAGRNIVSEPIYRENRRGWQDGKNNVPANVGWNFSTKYRDAGNWRPGTSDNVEVIREGDLHLAEEVRHGLLYNIEELRAYTNQISARDDIEVIAGGHTAFVGTSIASSHGDITVSAELGISIAAAWGYREFSDDWSWSSGGWFKKRRHYRAVYQYDDIYTRPVLTATRGDVTLRSEGDVLAAGAQITTGGDLTIASAQRNVLLGTYKERYVRNGVFNTSKRFLGIKYSSSKTSINIDADINTASDFRADSQLTLTAENDIHIIGGRYQARRVVLDAGRNLHIDGAINSIRLEKFTERGNFITITTIQEGFDRESVSLPEILSTEEPEFNTGGDVHIAGWRGQNLNASLLRTIEQRDFDNALVNLYTPEDQAGAQEAAREIDQKYLRDFDLPGASDGQQFAYLDTLIQDYGATYHTIQLRDHQWYDKQVRLNPAFQALLQAVATYITAGAGAGLGIQNAFLRAGVDSALASTVSGIAGGAITGDIDLDEILRGAVLAGASTTISGFLTDKINLGSGLSDTSPFFNDERGHFAVSAIVDRAGDAVINRVVTNVVYGEDPFANFDDLGRTFLVTETLAVAQFGIGELGHGNANWEGSVGHLLLHGGVGCVALEALDGDCAAGFFAGASSSLLAGSNLSDEQKLRLAPLVGAFGGFIGGGIDGGAINVSFGGTISESGVRFNYLTHAEASRKRELLELLDSEECRNGNCEELRLELVALNRLDQQRDDDLRAACSGIGRSQAACYIEVEKAYQAFKTYDAARESGLLMADGTFSEFVQVSSLWAENRQIAMSYEAANVLAEMPLDAVRDTLDLLAITGRAAVGDTEAQALLRQMGADILTLIQDPVNTVEQRIAAQLERADTLEAQGNQAEADRIRSEIILSGVFNIATVGGGAGITVARVVGRTVPEAPDRPRVTQPSPQQIATANDLGIDPRWINADGSIDWPPNDGFDGPQTITELQPGARFDRYGGRFDENGQFVDTGGYVSPTGVPFEQRSLPNSSVNRPYQEYEVLQPIPNVSSGSAAPWFGQPGGGTQYQLPMSIESLVEQGFIRPVFD</sequence>
<dbReference type="InterPro" id="IPR025331">
    <property type="entry name" value="TNT"/>
</dbReference>
<dbReference type="Pfam" id="PF05860">
    <property type="entry name" value="TPS"/>
    <property type="match status" value="1"/>
</dbReference>
<dbReference type="Pfam" id="PF13332">
    <property type="entry name" value="Fil_haemagg_2"/>
    <property type="match status" value="1"/>
</dbReference>
<dbReference type="NCBIfam" id="TIGR01901">
    <property type="entry name" value="adhes_NPXG"/>
    <property type="match status" value="1"/>
</dbReference>
<keyword evidence="1" id="KW-0175">Coiled coil</keyword>
<dbReference type="PANTHER" id="PTHR42059">
    <property type="entry name" value="TNT DOMAIN-CONTAINING PROTEIN"/>
    <property type="match status" value="1"/>
</dbReference>
<dbReference type="RefSeq" id="WP_317387068.1">
    <property type="nucleotide sequence ID" value="NZ_CP136706.1"/>
</dbReference>
<evidence type="ECO:0000313" key="4">
    <source>
        <dbReference type="Proteomes" id="UP001302666"/>
    </source>
</evidence>
<dbReference type="InterPro" id="IPR008638">
    <property type="entry name" value="FhaB/CdiA-like_TPS"/>
</dbReference>
<evidence type="ECO:0000313" key="3">
    <source>
        <dbReference type="EMBL" id="WOI35372.1"/>
    </source>
</evidence>
<name>A0ABZ0HPF7_TRISK</name>
<dbReference type="InterPro" id="IPR025157">
    <property type="entry name" value="Hemagglutinin_rpt"/>
</dbReference>
<dbReference type="SMART" id="SM00912">
    <property type="entry name" value="Haemagg_act"/>
    <property type="match status" value="1"/>
</dbReference>
<accession>A0ABZ0HPF7</accession>
<dbReference type="PANTHER" id="PTHR42059:SF1">
    <property type="entry name" value="TNT DOMAIN-CONTAINING PROTEIN"/>
    <property type="match status" value="1"/>
</dbReference>
<geneLocation type="plasmid" evidence="3 4">
    <name>unnamed3</name>
</geneLocation>